<accession>A0A248SKZ2</accession>
<name>A0A248SKZ2_9CAUD</name>
<feature type="compositionally biased region" description="Low complexity" evidence="1">
    <location>
        <begin position="731"/>
        <end position="772"/>
    </location>
</feature>
<gene>
    <name evidence="2" type="ORF">SopranoGao_27</name>
</gene>
<protein>
    <submittedName>
        <fullName evidence="2">Portal protein</fullName>
    </submittedName>
</protein>
<dbReference type="InterPro" id="IPR032427">
    <property type="entry name" value="P22_portal"/>
</dbReference>
<dbReference type="Proteomes" id="UP000224252">
    <property type="component" value="Segment"/>
</dbReference>
<evidence type="ECO:0000313" key="3">
    <source>
        <dbReference type="Proteomes" id="UP000224252"/>
    </source>
</evidence>
<organism evidence="2 3">
    <name type="scientific">Klebsiella phage SopranoGao</name>
    <dbReference type="NCBI Taxonomy" id="2026944"/>
    <lineage>
        <taxon>Viruses</taxon>
        <taxon>Duplodnaviria</taxon>
        <taxon>Heunggongvirae</taxon>
        <taxon>Uroviricota</taxon>
        <taxon>Caudoviricetes</taxon>
        <taxon>Lastavirus</taxon>
        <taxon>Lastavirus sopranogao</taxon>
    </lineage>
</organism>
<dbReference type="Pfam" id="PF16510">
    <property type="entry name" value="P22_portal"/>
    <property type="match status" value="1"/>
</dbReference>
<reference evidence="2 3" key="1">
    <citation type="submission" date="2017-08" db="EMBL/GenBank/DDBJ databases">
        <authorList>
            <person name="de Groot N.N."/>
        </authorList>
    </citation>
    <scope>NUCLEOTIDE SEQUENCE [LARGE SCALE GENOMIC DNA]</scope>
</reference>
<feature type="region of interest" description="Disordered" evidence="1">
    <location>
        <begin position="614"/>
        <end position="634"/>
    </location>
</feature>
<evidence type="ECO:0000256" key="1">
    <source>
        <dbReference type="SAM" id="MobiDB-lite"/>
    </source>
</evidence>
<keyword evidence="3" id="KW-1185">Reference proteome</keyword>
<evidence type="ECO:0000313" key="2">
    <source>
        <dbReference type="EMBL" id="ASV45050.1"/>
    </source>
</evidence>
<sequence length="780" mass="88230">MFDKPDTGFDLRDARHVPLDDLPDAAYASEEERGKPDHALDNPDMVARYARLLGIFQDELARQADNRQQQARDEDFYDGIQWREQDAAALRERGQVPLVYNVIATSINWIIGTEKRGRTDWKILPRRKDAGRAAERKTQLMKYLSDINRSPFHRSRAFEDCTKVGVGWMEEGLQQPEDGEPVYDRYESWRNILWDSACTEPDLSDARYVFRFKWVDLDVAEAMFPDRAGLLRMCARAANDWEIDDYGDDASDSQERLNETSHYRNAVTTFKRERVRIIEAWHKVTEEVEKMRGGDFNGEIYDPDDPAPGHQADIEAQRGYPVTIPRAMRMRVSIFCVGGMLWDGPSPYRHNSYPFTPIWCYRRGRDKLPYGVIRNLRDMQEDINKRASKALHIISTNKTIMDEGAVDDLDEFREEVARPDAVIVKKQGKELIINADRELAASHLQMMSQAIGMIQQVSGVTDENLGRQTNASSGKAITARQEQGGLATALIFDNLRYAVQVHGEKLLSAIEQFYSEEKQFRITNMRNTPEYITINDGDPDNDIIRSKADFVIGEEDWRNTIRQAQTEELFGLLQQLAPVAPQLALVMMDILVEGMDITSREELVKRIRQVTGMRDPDAEEPTPEEIAAEKAKQAQAELQQRAQLAAIAKDEAEAALKQSNAQKNAASAGKEQAQAQQILASMAGQNVNTQKAALEAALMALSQPAAVPVADNILHESSFLSRTEGEEEARQAAVMQAEQQQQAAAEQQAMQEQQAQQEQAAQQQQQEQQPAGLPQPQPQQ</sequence>
<proteinExistence type="predicted"/>
<feature type="region of interest" description="Disordered" evidence="1">
    <location>
        <begin position="720"/>
        <end position="780"/>
    </location>
</feature>
<dbReference type="EMBL" id="MF612073">
    <property type="protein sequence ID" value="ASV45050.1"/>
    <property type="molecule type" value="Genomic_DNA"/>
</dbReference>